<sequence length="298" mass="31478">MTTNHADPLHHALQHGTLRIFVTVGTTKFDSLIKAVLSHKFTNSIATLASRIQVTVQYGNSSIADIITGSALATPDEGSEIIPEPGMRLINGKRVYQNGNGIAGFDPGLTGSIVGLRLRTSHTHTDAVDSLTPTLDAADPRSASKSLFDSILDEAKATAGLASGSSPASVGQSALQGAKFDLVLQCGVELSMFQFAPDLESYISSADIVISHAGSGTILDTLRMQPNIPTLVVVPNTSLMDNHQVELAEALGREKYLVVGSEDTLGEDVARAKHVVCVKFPDFDPARFVGVVDEVMGL</sequence>
<evidence type="ECO:0000256" key="10">
    <source>
        <dbReference type="ARBA" id="ARBA00032061"/>
    </source>
</evidence>
<evidence type="ECO:0000256" key="1">
    <source>
        <dbReference type="ARBA" id="ARBA00004240"/>
    </source>
</evidence>
<dbReference type="InterPro" id="IPR039042">
    <property type="entry name" value="Alg13-like"/>
</dbReference>
<comment type="catalytic activity">
    <reaction evidence="11">
        <text>an N-acetyl-alpha-D-glucosaminyl-diphospho-di-trans,poly-cis-dolichol + UDP-N-acetyl-alpha-D-glucosamine = an N,N'-diacetylchitobiosyl-diphospho-di-trans,poly-cis-dolichol + UDP + H(+)</text>
        <dbReference type="Rhea" id="RHEA:23380"/>
        <dbReference type="Rhea" id="RHEA-COMP:19507"/>
        <dbReference type="Rhea" id="RHEA-COMP:19510"/>
        <dbReference type="ChEBI" id="CHEBI:15378"/>
        <dbReference type="ChEBI" id="CHEBI:57269"/>
        <dbReference type="ChEBI" id="CHEBI:57705"/>
        <dbReference type="ChEBI" id="CHEBI:58223"/>
        <dbReference type="ChEBI" id="CHEBI:58427"/>
        <dbReference type="EC" id="2.4.1.141"/>
    </reaction>
</comment>
<dbReference type="EC" id="2.4.1.141" evidence="4 12"/>
<protein>
    <recommendedName>
        <fullName evidence="5 12">UDP-N-acetylglucosamine transferase subunit ALG13</fullName>
        <ecNumber evidence="4 12">2.4.1.141</ecNumber>
    </recommendedName>
    <alternativeName>
        <fullName evidence="10 12">Asparagine-linked glycosylation protein 13</fullName>
    </alternativeName>
</protein>
<dbReference type="PANTHER" id="PTHR12867">
    <property type="entry name" value="GLYCOSYL TRANSFERASE-RELATED"/>
    <property type="match status" value="1"/>
</dbReference>
<evidence type="ECO:0000313" key="14">
    <source>
        <dbReference type="EMBL" id="CDI51922.1"/>
    </source>
</evidence>
<gene>
    <name evidence="12" type="primary">ALG13</name>
</gene>
<evidence type="ECO:0000259" key="13">
    <source>
        <dbReference type="Pfam" id="PF04101"/>
    </source>
</evidence>
<dbReference type="AlphaFoldDB" id="A0A077QZL2"/>
<evidence type="ECO:0000256" key="8">
    <source>
        <dbReference type="ARBA" id="ARBA00022824"/>
    </source>
</evidence>
<evidence type="ECO:0000256" key="7">
    <source>
        <dbReference type="ARBA" id="ARBA00022679"/>
    </source>
</evidence>
<evidence type="ECO:0000256" key="2">
    <source>
        <dbReference type="ARBA" id="ARBA00006962"/>
    </source>
</evidence>
<name>A0A077QZL2_9BASI</name>
<accession>A0A077QZL2</accession>
<keyword evidence="6 12" id="KW-0328">Glycosyltransferase</keyword>
<evidence type="ECO:0000256" key="4">
    <source>
        <dbReference type="ARBA" id="ARBA00012614"/>
    </source>
</evidence>
<reference evidence="14" key="1">
    <citation type="journal article" date="2014" name="Genome Biol. Evol.">
        <title>Gene Loss Rather Than Gene Gain Is Associated with a Host Jump from Monocots to Dicots in the Smut Fungus Melanopsichium pennsylvanicum.</title>
        <authorList>
            <person name="Sharma R."/>
            <person name="Mishra B."/>
            <person name="Runge F."/>
            <person name="Thines M."/>
        </authorList>
    </citation>
    <scope>NUCLEOTIDE SEQUENCE</scope>
    <source>
        <strain evidence="14">4</strain>
    </source>
</reference>
<dbReference type="PANTHER" id="PTHR12867:SF6">
    <property type="entry name" value="N-ACETYLGLUCOSAMINYLDIPHOSPHODOLICHOL N-ACETYLGLUCOSAMINYLTRANSFERASE"/>
    <property type="match status" value="1"/>
</dbReference>
<dbReference type="Gene3D" id="3.40.50.2000">
    <property type="entry name" value="Glycogen Phosphorylase B"/>
    <property type="match status" value="2"/>
</dbReference>
<comment type="similarity">
    <text evidence="2 12">Belongs to the glycosyltransferase 28 family.</text>
</comment>
<dbReference type="Pfam" id="PF04101">
    <property type="entry name" value="Glyco_tran_28_C"/>
    <property type="match status" value="1"/>
</dbReference>
<feature type="domain" description="Glycosyl transferase family 28 C-terminal" evidence="13">
    <location>
        <begin position="170"/>
        <end position="258"/>
    </location>
</feature>
<evidence type="ECO:0000256" key="9">
    <source>
        <dbReference type="ARBA" id="ARBA00024804"/>
    </source>
</evidence>
<dbReference type="SUPFAM" id="SSF53756">
    <property type="entry name" value="UDP-Glycosyltransferase/glycogen phosphorylase"/>
    <property type="match status" value="1"/>
</dbReference>
<evidence type="ECO:0000256" key="6">
    <source>
        <dbReference type="ARBA" id="ARBA00022676"/>
    </source>
</evidence>
<evidence type="ECO:0000256" key="12">
    <source>
        <dbReference type="RuleBase" id="RU362128"/>
    </source>
</evidence>
<evidence type="ECO:0000256" key="3">
    <source>
        <dbReference type="ARBA" id="ARBA00011198"/>
    </source>
</evidence>
<comment type="function">
    <text evidence="9 12">Involved in protein N-glycosylation. Essential for the second step of the dolichol-linked oligosaccharide pathway.</text>
</comment>
<dbReference type="EMBL" id="HG529521">
    <property type="protein sequence ID" value="CDI51922.1"/>
    <property type="molecule type" value="Genomic_DNA"/>
</dbReference>
<comment type="subunit">
    <text evidence="3 12">Heterodimer with ALG14 to form a functional enzyme.</text>
</comment>
<keyword evidence="8 12" id="KW-0256">Endoplasmic reticulum</keyword>
<dbReference type="GO" id="GO:0004577">
    <property type="term" value="F:N-acetylglucosaminyldiphosphodolichol N-acetylglucosaminyltransferase activity"/>
    <property type="evidence" value="ECO:0007669"/>
    <property type="project" value="UniProtKB-EC"/>
</dbReference>
<organism evidence="14">
    <name type="scientific">Melanopsichium pennsylvanicum 4</name>
    <dbReference type="NCBI Taxonomy" id="1398559"/>
    <lineage>
        <taxon>Eukaryota</taxon>
        <taxon>Fungi</taxon>
        <taxon>Dikarya</taxon>
        <taxon>Basidiomycota</taxon>
        <taxon>Ustilaginomycotina</taxon>
        <taxon>Ustilaginomycetes</taxon>
        <taxon>Ustilaginales</taxon>
        <taxon>Ustilaginaceae</taxon>
        <taxon>Melanopsichium</taxon>
    </lineage>
</organism>
<comment type="subcellular location">
    <subcellularLocation>
        <location evidence="1 12">Endoplasmic reticulum</location>
    </subcellularLocation>
</comment>
<keyword evidence="7 12" id="KW-0808">Transferase</keyword>
<evidence type="ECO:0000256" key="5">
    <source>
        <dbReference type="ARBA" id="ARBA00017468"/>
    </source>
</evidence>
<dbReference type="InterPro" id="IPR007235">
    <property type="entry name" value="Glyco_trans_28_C"/>
</dbReference>
<dbReference type="GO" id="GO:0005783">
    <property type="term" value="C:endoplasmic reticulum"/>
    <property type="evidence" value="ECO:0007669"/>
    <property type="project" value="UniProtKB-SubCell"/>
</dbReference>
<proteinExistence type="inferred from homology"/>
<dbReference type="GO" id="GO:0006488">
    <property type="term" value="P:dolichol-linked oligosaccharide biosynthetic process"/>
    <property type="evidence" value="ECO:0007669"/>
    <property type="project" value="InterPro"/>
</dbReference>
<evidence type="ECO:0000256" key="11">
    <source>
        <dbReference type="ARBA" id="ARBA00048184"/>
    </source>
</evidence>